<accession>A0A8H7TAI0</accession>
<gene>
    <name evidence="2" type="ORF">IFR04_010538</name>
</gene>
<feature type="compositionally biased region" description="Basic and acidic residues" evidence="1">
    <location>
        <begin position="165"/>
        <end position="174"/>
    </location>
</feature>
<protein>
    <submittedName>
        <fullName evidence="2">Uncharacterized protein</fullName>
    </submittedName>
</protein>
<evidence type="ECO:0000313" key="3">
    <source>
        <dbReference type="Proteomes" id="UP000664132"/>
    </source>
</evidence>
<dbReference type="OrthoDB" id="5371646at2759"/>
<evidence type="ECO:0000313" key="2">
    <source>
        <dbReference type="EMBL" id="KAG4416319.1"/>
    </source>
</evidence>
<proteinExistence type="predicted"/>
<sequence length="324" mass="34422">MDNQPFSDEEKRFVLAEAIRTSSIPLERLFVFLNENSPVPAWDDMMLPRGRNLKQCKDVFASLGISPPAPVFHSHIPSQSHGQSLNQSQSHNLPVPSASSGIKRKSAPGAMEPFASAAGPPAKRRQSSGDPVSITRDIRPKPSNGSPLSMTSFPTQEPKKRGRPSKKDVERKQQEAIARGDIIPPAPSMGYQMPGEEVSVAGYAPIRPAVTPTLQYAPSPGIPIEREIPESAGSPGKRRRLKAAPKAPKTIPKQPGEGSFKVNPPTIGSMIEPQEPVVTASITTSDAVPVTGPVEVASSVPSTIPVATAAPPPPLPTTQPPPDI</sequence>
<dbReference type="EMBL" id="JAFJYH010000190">
    <property type="protein sequence ID" value="KAG4416319.1"/>
    <property type="molecule type" value="Genomic_DNA"/>
</dbReference>
<dbReference type="Proteomes" id="UP000664132">
    <property type="component" value="Unassembled WGS sequence"/>
</dbReference>
<feature type="compositionally biased region" description="Polar residues" evidence="1">
    <location>
        <begin position="143"/>
        <end position="155"/>
    </location>
</feature>
<feature type="compositionally biased region" description="Pro residues" evidence="1">
    <location>
        <begin position="310"/>
        <end position="324"/>
    </location>
</feature>
<feature type="region of interest" description="Disordered" evidence="1">
    <location>
        <begin position="303"/>
        <end position="324"/>
    </location>
</feature>
<feature type="compositionally biased region" description="Polar residues" evidence="1">
    <location>
        <begin position="76"/>
        <end position="100"/>
    </location>
</feature>
<evidence type="ECO:0000256" key="1">
    <source>
        <dbReference type="SAM" id="MobiDB-lite"/>
    </source>
</evidence>
<feature type="compositionally biased region" description="Low complexity" evidence="1">
    <location>
        <begin position="244"/>
        <end position="255"/>
    </location>
</feature>
<name>A0A8H7TAI0_9HELO</name>
<organism evidence="2 3">
    <name type="scientific">Cadophora malorum</name>
    <dbReference type="NCBI Taxonomy" id="108018"/>
    <lineage>
        <taxon>Eukaryota</taxon>
        <taxon>Fungi</taxon>
        <taxon>Dikarya</taxon>
        <taxon>Ascomycota</taxon>
        <taxon>Pezizomycotina</taxon>
        <taxon>Leotiomycetes</taxon>
        <taxon>Helotiales</taxon>
        <taxon>Ploettnerulaceae</taxon>
        <taxon>Cadophora</taxon>
    </lineage>
</organism>
<feature type="region of interest" description="Disordered" evidence="1">
    <location>
        <begin position="217"/>
        <end position="271"/>
    </location>
</feature>
<feature type="region of interest" description="Disordered" evidence="1">
    <location>
        <begin position="71"/>
        <end position="193"/>
    </location>
</feature>
<reference evidence="2" key="1">
    <citation type="submission" date="2021-02" db="EMBL/GenBank/DDBJ databases">
        <title>Genome sequence Cadophora malorum strain M34.</title>
        <authorList>
            <person name="Stefanovic E."/>
            <person name="Vu D."/>
            <person name="Scully C."/>
            <person name="Dijksterhuis J."/>
            <person name="Roader J."/>
            <person name="Houbraken J."/>
        </authorList>
    </citation>
    <scope>NUCLEOTIDE SEQUENCE</scope>
    <source>
        <strain evidence="2">M34</strain>
    </source>
</reference>
<keyword evidence="3" id="KW-1185">Reference proteome</keyword>
<comment type="caution">
    <text evidence="2">The sequence shown here is derived from an EMBL/GenBank/DDBJ whole genome shotgun (WGS) entry which is preliminary data.</text>
</comment>
<dbReference type="AlphaFoldDB" id="A0A8H7TAI0"/>